<dbReference type="InterPro" id="IPR054352">
    <property type="entry name" value="ACT_Aspartokinase"/>
</dbReference>
<comment type="similarity">
    <text evidence="1">Belongs to the aspartokinase family.</text>
</comment>
<evidence type="ECO:0000256" key="4">
    <source>
        <dbReference type="ARBA" id="ARBA00022777"/>
    </source>
</evidence>
<dbReference type="CDD" id="cd04911">
    <property type="entry name" value="ACT_AKiii-YclM-BS_1"/>
    <property type="match status" value="1"/>
</dbReference>
<dbReference type="EMBL" id="CALBWS010000003">
    <property type="protein sequence ID" value="CAH2713847.1"/>
    <property type="molecule type" value="Genomic_DNA"/>
</dbReference>
<evidence type="ECO:0000256" key="1">
    <source>
        <dbReference type="ARBA" id="ARBA00010122"/>
    </source>
</evidence>
<dbReference type="GO" id="GO:0004072">
    <property type="term" value="F:aspartate kinase activity"/>
    <property type="evidence" value="ECO:0007669"/>
    <property type="project" value="UniProtKB-EC"/>
</dbReference>
<accession>A0ABM9EMN5</accession>
<keyword evidence="5" id="KW-0067">ATP-binding</keyword>
<dbReference type="EC" id="2.7.2.4" evidence="2"/>
<keyword evidence="4" id="KW-0418">Kinase</keyword>
<keyword evidence="9" id="KW-0808">Transferase</keyword>
<dbReference type="Gene3D" id="3.30.2130.10">
    <property type="entry name" value="VC0802-like"/>
    <property type="match status" value="1"/>
</dbReference>
<dbReference type="SUPFAM" id="SSF55021">
    <property type="entry name" value="ACT-like"/>
    <property type="match status" value="2"/>
</dbReference>
<reference evidence="9" key="1">
    <citation type="submission" date="2022-04" db="EMBL/GenBank/DDBJ databases">
        <authorList>
            <person name="Criscuolo A."/>
        </authorList>
    </citation>
    <scope>NUCLEOTIDE SEQUENCE</scope>
    <source>
        <strain evidence="9">CIP111895</strain>
    </source>
</reference>
<feature type="compositionally biased region" description="Polar residues" evidence="7">
    <location>
        <begin position="22"/>
        <end position="35"/>
    </location>
</feature>
<dbReference type="Proteomes" id="UP000838308">
    <property type="component" value="Unassembled WGS sequence"/>
</dbReference>
<feature type="region of interest" description="Disordered" evidence="7">
    <location>
        <begin position="22"/>
        <end position="42"/>
    </location>
</feature>
<proteinExistence type="inferred from homology"/>
<protein>
    <recommendedName>
        <fullName evidence="2">aspartate kinase</fullName>
        <ecNumber evidence="2">2.7.2.4</ecNumber>
    </recommendedName>
</protein>
<evidence type="ECO:0000313" key="10">
    <source>
        <dbReference type="Proteomes" id="UP000838308"/>
    </source>
</evidence>
<sequence>MKGVNFRESSLASDTLVKTNLKNTSQPAVSGTKMTNTHDNKNEPVVEISSENNFCIIYVSKYRMNKEVGFGRKLLQILEDFQLYYRHIPSGVDALNLVIHENQLDQIIESKLIQRISTELSADKVTIERNIALIMLIGGKMHHNAESIARAARVLAEKRINIEMIHMNQGSSQISLVFGVKAHDEKRAVAAIHNEFFCKCVDLKY</sequence>
<dbReference type="Pfam" id="PF22468">
    <property type="entry name" value="ACT_9"/>
    <property type="match status" value="1"/>
</dbReference>
<feature type="domain" description="Aspartokinase ACT" evidence="8">
    <location>
        <begin position="134"/>
        <end position="196"/>
    </location>
</feature>
<keyword evidence="3" id="KW-0547">Nucleotide-binding</keyword>
<dbReference type="RefSeq" id="WP_248734174.1">
    <property type="nucleotide sequence ID" value="NZ_CALBWS010000003.1"/>
</dbReference>
<evidence type="ECO:0000256" key="5">
    <source>
        <dbReference type="ARBA" id="ARBA00022840"/>
    </source>
</evidence>
<name>A0ABM9EMN5_9BACI</name>
<evidence type="ECO:0000256" key="7">
    <source>
        <dbReference type="SAM" id="MobiDB-lite"/>
    </source>
</evidence>
<comment type="caution">
    <text evidence="9">The sequence shown here is derived from an EMBL/GenBank/DDBJ whole genome shotgun (WGS) entry which is preliminary data.</text>
</comment>
<evidence type="ECO:0000256" key="2">
    <source>
        <dbReference type="ARBA" id="ARBA00013059"/>
    </source>
</evidence>
<dbReference type="PANTHER" id="PTHR21499:SF67">
    <property type="entry name" value="ASPARTOKINASE 3"/>
    <property type="match status" value="1"/>
</dbReference>
<comment type="catalytic activity">
    <reaction evidence="6">
        <text>L-aspartate + ATP = 4-phospho-L-aspartate + ADP</text>
        <dbReference type="Rhea" id="RHEA:23776"/>
        <dbReference type="ChEBI" id="CHEBI:29991"/>
        <dbReference type="ChEBI" id="CHEBI:30616"/>
        <dbReference type="ChEBI" id="CHEBI:57535"/>
        <dbReference type="ChEBI" id="CHEBI:456216"/>
        <dbReference type="EC" id="2.7.2.4"/>
    </reaction>
</comment>
<evidence type="ECO:0000259" key="8">
    <source>
        <dbReference type="Pfam" id="PF22468"/>
    </source>
</evidence>
<organism evidence="9 10">
    <name type="scientific">Neobacillus rhizosphaerae</name>
    <dbReference type="NCBI Taxonomy" id="2880965"/>
    <lineage>
        <taxon>Bacteria</taxon>
        <taxon>Bacillati</taxon>
        <taxon>Bacillota</taxon>
        <taxon>Bacilli</taxon>
        <taxon>Bacillales</taxon>
        <taxon>Bacillaceae</taxon>
        <taxon>Neobacillus</taxon>
    </lineage>
</organism>
<keyword evidence="10" id="KW-1185">Reference proteome</keyword>
<evidence type="ECO:0000256" key="3">
    <source>
        <dbReference type="ARBA" id="ARBA00022741"/>
    </source>
</evidence>
<evidence type="ECO:0000313" key="9">
    <source>
        <dbReference type="EMBL" id="CAH2713847.1"/>
    </source>
</evidence>
<dbReference type="PANTHER" id="PTHR21499">
    <property type="entry name" value="ASPARTATE KINASE"/>
    <property type="match status" value="1"/>
</dbReference>
<dbReference type="InterPro" id="IPR045865">
    <property type="entry name" value="ACT-like_dom_sf"/>
</dbReference>
<gene>
    <name evidence="9" type="primary">yclM_1</name>
    <name evidence="9" type="ORF">BACCIP111895_01001</name>
</gene>
<evidence type="ECO:0000256" key="6">
    <source>
        <dbReference type="ARBA" id="ARBA00047872"/>
    </source>
</evidence>